<proteinExistence type="predicted"/>
<evidence type="ECO:0000313" key="2">
    <source>
        <dbReference type="Proteomes" id="UP001434883"/>
    </source>
</evidence>
<keyword evidence="2" id="KW-1185">Reference proteome</keyword>
<sequence>MKTSVEDGACGFASFPEPDSLPKVHRPMSVNPFTVSSLPGERVGNPDLWRTLCENFRRWCCCHLSSHLSCCAGECVP</sequence>
<protein>
    <recommendedName>
        <fullName evidence="3">Hepcidin</fullName>
    </recommendedName>
</protein>
<dbReference type="EMBL" id="JAHRIN010075695">
    <property type="protein sequence ID" value="MEQ2217187.1"/>
    <property type="molecule type" value="Genomic_DNA"/>
</dbReference>
<evidence type="ECO:0008006" key="3">
    <source>
        <dbReference type="Google" id="ProtNLM"/>
    </source>
</evidence>
<organism evidence="1 2">
    <name type="scientific">Xenoophorus captivus</name>
    <dbReference type="NCBI Taxonomy" id="1517983"/>
    <lineage>
        <taxon>Eukaryota</taxon>
        <taxon>Metazoa</taxon>
        <taxon>Chordata</taxon>
        <taxon>Craniata</taxon>
        <taxon>Vertebrata</taxon>
        <taxon>Euteleostomi</taxon>
        <taxon>Actinopterygii</taxon>
        <taxon>Neopterygii</taxon>
        <taxon>Teleostei</taxon>
        <taxon>Neoteleostei</taxon>
        <taxon>Acanthomorphata</taxon>
        <taxon>Ovalentaria</taxon>
        <taxon>Atherinomorphae</taxon>
        <taxon>Cyprinodontiformes</taxon>
        <taxon>Goodeidae</taxon>
        <taxon>Xenoophorus</taxon>
    </lineage>
</organism>
<gene>
    <name evidence="1" type="ORF">XENOCAPTIV_027996</name>
</gene>
<comment type="caution">
    <text evidence="1">The sequence shown here is derived from an EMBL/GenBank/DDBJ whole genome shotgun (WGS) entry which is preliminary data.</text>
</comment>
<evidence type="ECO:0000313" key="1">
    <source>
        <dbReference type="EMBL" id="MEQ2217187.1"/>
    </source>
</evidence>
<dbReference type="Proteomes" id="UP001434883">
    <property type="component" value="Unassembled WGS sequence"/>
</dbReference>
<reference evidence="1 2" key="1">
    <citation type="submission" date="2021-06" db="EMBL/GenBank/DDBJ databases">
        <authorList>
            <person name="Palmer J.M."/>
        </authorList>
    </citation>
    <scope>NUCLEOTIDE SEQUENCE [LARGE SCALE GENOMIC DNA]</scope>
    <source>
        <strain evidence="1 2">XC_2019</strain>
        <tissue evidence="1">Muscle</tissue>
    </source>
</reference>
<name>A0ABV0S9D2_9TELE</name>
<accession>A0ABV0S9D2</accession>